<dbReference type="EMBL" id="LRRQ01000179">
    <property type="protein sequence ID" value="OAM87201.1"/>
    <property type="molecule type" value="Genomic_DNA"/>
</dbReference>
<dbReference type="RefSeq" id="WP_068772975.1">
    <property type="nucleotide sequence ID" value="NZ_CP109796.1"/>
</dbReference>
<keyword evidence="3 5" id="KW-1133">Transmembrane helix</keyword>
<comment type="subcellular location">
    <subcellularLocation>
        <location evidence="1">Membrane</location>
        <topology evidence="1">Multi-pass membrane protein</topology>
    </subcellularLocation>
</comment>
<dbReference type="InterPro" id="IPR023826">
    <property type="entry name" value="Rhom-like_SP_proteobac"/>
</dbReference>
<evidence type="ECO:0000256" key="1">
    <source>
        <dbReference type="ARBA" id="ARBA00004141"/>
    </source>
</evidence>
<accession>A0A178IC54</accession>
<name>A0A178IC54_9BACT</name>
<evidence type="ECO:0000313" key="8">
    <source>
        <dbReference type="Proteomes" id="UP000078486"/>
    </source>
</evidence>
<feature type="domain" description="Peptidase S54 rhomboid" evidence="6">
    <location>
        <begin position="48"/>
        <end position="191"/>
    </location>
</feature>
<keyword evidence="4 5" id="KW-0472">Membrane</keyword>
<dbReference type="NCBIfam" id="TIGR03902">
    <property type="entry name" value="rhom_GG_sort"/>
    <property type="match status" value="1"/>
</dbReference>
<dbReference type="Gene3D" id="1.20.1540.10">
    <property type="entry name" value="Rhomboid-like"/>
    <property type="match status" value="1"/>
</dbReference>
<evidence type="ECO:0000259" key="6">
    <source>
        <dbReference type="Pfam" id="PF01694"/>
    </source>
</evidence>
<dbReference type="SUPFAM" id="SSF144091">
    <property type="entry name" value="Rhomboid-like"/>
    <property type="match status" value="1"/>
</dbReference>
<dbReference type="OrthoDB" id="196054at2"/>
<dbReference type="InterPro" id="IPR022764">
    <property type="entry name" value="Peptidase_S54_rhomboid_dom"/>
</dbReference>
<dbReference type="STRING" id="1184151.AW736_24870"/>
<dbReference type="GO" id="GO:0004252">
    <property type="term" value="F:serine-type endopeptidase activity"/>
    <property type="evidence" value="ECO:0007669"/>
    <property type="project" value="InterPro"/>
</dbReference>
<keyword evidence="2 5" id="KW-0812">Transmembrane</keyword>
<dbReference type="GO" id="GO:0016020">
    <property type="term" value="C:membrane"/>
    <property type="evidence" value="ECO:0007669"/>
    <property type="project" value="UniProtKB-SubCell"/>
</dbReference>
<feature type="transmembrane region" description="Helical" evidence="5">
    <location>
        <begin position="61"/>
        <end position="80"/>
    </location>
</feature>
<evidence type="ECO:0000256" key="4">
    <source>
        <dbReference type="ARBA" id="ARBA00023136"/>
    </source>
</evidence>
<reference evidence="7 8" key="1">
    <citation type="submission" date="2016-01" db="EMBL/GenBank/DDBJ databases">
        <title>High potential of lignocellulose degradation of a new Verrucomicrobia species.</title>
        <authorList>
            <person name="Wang Y."/>
            <person name="Shi Y."/>
            <person name="Qiu Z."/>
            <person name="Liu S."/>
            <person name="Yang H."/>
        </authorList>
    </citation>
    <scope>NUCLEOTIDE SEQUENCE [LARGE SCALE GENOMIC DNA]</scope>
    <source>
        <strain evidence="7 8">TSB47</strain>
    </source>
</reference>
<comment type="caution">
    <text evidence="7">The sequence shown here is derived from an EMBL/GenBank/DDBJ whole genome shotgun (WGS) entry which is preliminary data.</text>
</comment>
<dbReference type="Proteomes" id="UP000078486">
    <property type="component" value="Unassembled WGS sequence"/>
</dbReference>
<dbReference type="Pfam" id="PF01694">
    <property type="entry name" value="Rhomboid"/>
    <property type="match status" value="1"/>
</dbReference>
<feature type="transmembrane region" description="Helical" evidence="5">
    <location>
        <begin position="87"/>
        <end position="107"/>
    </location>
</feature>
<evidence type="ECO:0000256" key="2">
    <source>
        <dbReference type="ARBA" id="ARBA00022692"/>
    </source>
</evidence>
<keyword evidence="8" id="KW-1185">Reference proteome</keyword>
<evidence type="ECO:0000313" key="7">
    <source>
        <dbReference type="EMBL" id="OAM87201.1"/>
    </source>
</evidence>
<evidence type="ECO:0000256" key="5">
    <source>
        <dbReference type="SAM" id="Phobius"/>
    </source>
</evidence>
<sequence>MLPPLKSLLAPRMLPWFFLPGGVLSLLIQAQPDWARALVYHRDAIVGGEWWRLWTGNFTHFGWWHFAADTGLYMLIGWALEYRYRWFITLSGLVLMPFAVTLTVFFFDPEMTRYAGLSGINVGFLILLALLGWQASWKDWFWPALLGIHVLELILEINQGHYGGAMIAFDEPGIRIATLAHVGGGAFGILMWISINLLKTQALRPHAVAANAAGKAR</sequence>
<organism evidence="7 8">
    <name type="scientific">Termitidicoccus mucosus</name>
    <dbReference type="NCBI Taxonomy" id="1184151"/>
    <lineage>
        <taxon>Bacteria</taxon>
        <taxon>Pseudomonadati</taxon>
        <taxon>Verrucomicrobiota</taxon>
        <taxon>Opitutia</taxon>
        <taxon>Opitutales</taxon>
        <taxon>Opitutaceae</taxon>
        <taxon>Termitidicoccus</taxon>
    </lineage>
</organism>
<evidence type="ECO:0000256" key="3">
    <source>
        <dbReference type="ARBA" id="ARBA00022989"/>
    </source>
</evidence>
<feature type="transmembrane region" description="Helical" evidence="5">
    <location>
        <begin position="113"/>
        <end position="133"/>
    </location>
</feature>
<protein>
    <recommendedName>
        <fullName evidence="6">Peptidase S54 rhomboid domain-containing protein</fullName>
    </recommendedName>
</protein>
<gene>
    <name evidence="7" type="ORF">AW736_24870</name>
</gene>
<feature type="transmembrane region" description="Helical" evidence="5">
    <location>
        <begin position="178"/>
        <end position="198"/>
    </location>
</feature>
<dbReference type="InterPro" id="IPR035952">
    <property type="entry name" value="Rhomboid-like_sf"/>
</dbReference>
<dbReference type="AlphaFoldDB" id="A0A178IC54"/>
<proteinExistence type="predicted"/>